<evidence type="ECO:0000259" key="1">
    <source>
        <dbReference type="Pfam" id="PF01368"/>
    </source>
</evidence>
<proteinExistence type="predicted"/>
<keyword evidence="2" id="KW-0378">Hydrolase</keyword>
<dbReference type="Gene3D" id="3.90.1640.30">
    <property type="match status" value="1"/>
</dbReference>
<keyword evidence="3" id="KW-1185">Reference proteome</keyword>
<dbReference type="Pfam" id="PF01368">
    <property type="entry name" value="DHH"/>
    <property type="match status" value="1"/>
</dbReference>
<feature type="domain" description="DDH" evidence="1">
    <location>
        <begin position="98"/>
        <end position="187"/>
    </location>
</feature>
<dbReference type="SUPFAM" id="SSF64182">
    <property type="entry name" value="DHH phosphoesterases"/>
    <property type="match status" value="1"/>
</dbReference>
<sequence length="188" mass="20224">MKARCSSPTTEASMKCSWNGCWVSAAELPMRIEPRPLPPTLPFLGNLPPLLTRLYAARGVQSEAELDKSLARLLPYQQLKGIEAGVDLLVEAIDQRQRILIVGDFDADGATASTVGVLGLRLLGAAHVDYLVPNRFEYGYGLTPEIVEVALQRQPQLLITVDNGISSVDGVAAAKAAGLKVLVTDHHL</sequence>
<evidence type="ECO:0000313" key="3">
    <source>
        <dbReference type="Proteomes" id="UP000294335"/>
    </source>
</evidence>
<protein>
    <submittedName>
        <fullName evidence="2">SsDNA exonuclease, 5' --&gt; 3'-specific</fullName>
        <ecNumber evidence="2">3.1.-.-</ecNumber>
    </submittedName>
</protein>
<name>A0AAQ1P622_9PSED</name>
<dbReference type="Proteomes" id="UP000294335">
    <property type="component" value="Unassembled WGS sequence"/>
</dbReference>
<dbReference type="InterPro" id="IPR038763">
    <property type="entry name" value="DHH_sf"/>
</dbReference>
<dbReference type="GO" id="GO:0004527">
    <property type="term" value="F:exonuclease activity"/>
    <property type="evidence" value="ECO:0007669"/>
    <property type="project" value="UniProtKB-KW"/>
</dbReference>
<dbReference type="PANTHER" id="PTHR30255">
    <property type="entry name" value="SINGLE-STRANDED-DNA-SPECIFIC EXONUCLEASE RECJ"/>
    <property type="match status" value="1"/>
</dbReference>
<dbReference type="EMBL" id="OPYN01000066">
    <property type="protein sequence ID" value="SPO59672.1"/>
    <property type="molecule type" value="Genomic_DNA"/>
</dbReference>
<accession>A0AAQ1P622</accession>
<dbReference type="AlphaFoldDB" id="A0AAQ1P622"/>
<keyword evidence="2" id="KW-0269">Exonuclease</keyword>
<feature type="non-terminal residue" evidence="2">
    <location>
        <position position="188"/>
    </location>
</feature>
<evidence type="ECO:0000313" key="2">
    <source>
        <dbReference type="EMBL" id="SPO59672.1"/>
    </source>
</evidence>
<dbReference type="EC" id="3.1.-.-" evidence="2"/>
<comment type="caution">
    <text evidence="2">The sequence shown here is derived from an EMBL/GenBank/DDBJ whole genome shotgun (WGS) entry which is preliminary data.</text>
</comment>
<dbReference type="InterPro" id="IPR051673">
    <property type="entry name" value="SSDNA_exonuclease_RecJ"/>
</dbReference>
<keyword evidence="2" id="KW-0540">Nuclease</keyword>
<dbReference type="PANTHER" id="PTHR30255:SF2">
    <property type="entry name" value="SINGLE-STRANDED-DNA-SPECIFIC EXONUCLEASE RECJ"/>
    <property type="match status" value="1"/>
</dbReference>
<dbReference type="InterPro" id="IPR001667">
    <property type="entry name" value="DDH_dom"/>
</dbReference>
<reference evidence="2 3" key="1">
    <citation type="submission" date="2018-02" db="EMBL/GenBank/DDBJ databases">
        <authorList>
            <person name="Dubost A."/>
        </authorList>
    </citation>
    <scope>NUCLEOTIDE SEQUENCE [LARGE SCALE GENOMIC DNA]</scope>
    <source>
        <strain evidence="3">JV551A3</strain>
    </source>
</reference>
<gene>
    <name evidence="2" type="ORF">JV551A3_V1_660002</name>
</gene>
<organism evidence="2 3">
    <name type="scientific">Pseudomonas inefficax</name>
    <dbReference type="NCBI Taxonomy" id="2078786"/>
    <lineage>
        <taxon>Bacteria</taxon>
        <taxon>Pseudomonadati</taxon>
        <taxon>Pseudomonadota</taxon>
        <taxon>Gammaproteobacteria</taxon>
        <taxon>Pseudomonadales</taxon>
        <taxon>Pseudomonadaceae</taxon>
        <taxon>Pseudomonas</taxon>
    </lineage>
</organism>